<keyword evidence="3" id="KW-1185">Reference proteome</keyword>
<dbReference type="EMBL" id="KV878895">
    <property type="protein sequence ID" value="OJJ85345.1"/>
    <property type="molecule type" value="Genomic_DNA"/>
</dbReference>
<dbReference type="AlphaFoldDB" id="A0A1L9VN51"/>
<feature type="region of interest" description="Disordered" evidence="1">
    <location>
        <begin position="12"/>
        <end position="46"/>
    </location>
</feature>
<dbReference type="VEuPathDB" id="FungiDB:ASPGLDRAFT_1442817"/>
<evidence type="ECO:0000313" key="3">
    <source>
        <dbReference type="Proteomes" id="UP000184300"/>
    </source>
</evidence>
<reference evidence="3" key="1">
    <citation type="journal article" date="2017" name="Genome Biol.">
        <title>Comparative genomics reveals high biological diversity and specific adaptations in the industrially and medically important fungal genus Aspergillus.</title>
        <authorList>
            <person name="de Vries R.P."/>
            <person name="Riley R."/>
            <person name="Wiebenga A."/>
            <person name="Aguilar-Osorio G."/>
            <person name="Amillis S."/>
            <person name="Uchima C.A."/>
            <person name="Anderluh G."/>
            <person name="Asadollahi M."/>
            <person name="Askin M."/>
            <person name="Barry K."/>
            <person name="Battaglia E."/>
            <person name="Bayram O."/>
            <person name="Benocci T."/>
            <person name="Braus-Stromeyer S.A."/>
            <person name="Caldana C."/>
            <person name="Canovas D."/>
            <person name="Cerqueira G.C."/>
            <person name="Chen F."/>
            <person name="Chen W."/>
            <person name="Choi C."/>
            <person name="Clum A."/>
            <person name="Dos Santos R.A."/>
            <person name="Damasio A.R."/>
            <person name="Diallinas G."/>
            <person name="Emri T."/>
            <person name="Fekete E."/>
            <person name="Flipphi M."/>
            <person name="Freyberg S."/>
            <person name="Gallo A."/>
            <person name="Gournas C."/>
            <person name="Habgood R."/>
            <person name="Hainaut M."/>
            <person name="Harispe M.L."/>
            <person name="Henrissat B."/>
            <person name="Hilden K.S."/>
            <person name="Hope R."/>
            <person name="Hossain A."/>
            <person name="Karabika E."/>
            <person name="Karaffa L."/>
            <person name="Karanyi Z."/>
            <person name="Krasevec N."/>
            <person name="Kuo A."/>
            <person name="Kusch H."/>
            <person name="LaButti K."/>
            <person name="Lagendijk E.L."/>
            <person name="Lapidus A."/>
            <person name="Levasseur A."/>
            <person name="Lindquist E."/>
            <person name="Lipzen A."/>
            <person name="Logrieco A.F."/>
            <person name="MacCabe A."/>
            <person name="Maekelae M.R."/>
            <person name="Malavazi I."/>
            <person name="Melin P."/>
            <person name="Meyer V."/>
            <person name="Mielnichuk N."/>
            <person name="Miskei M."/>
            <person name="Molnar A.P."/>
            <person name="Mule G."/>
            <person name="Ngan C.Y."/>
            <person name="Orejas M."/>
            <person name="Orosz E."/>
            <person name="Ouedraogo J.P."/>
            <person name="Overkamp K.M."/>
            <person name="Park H.-S."/>
            <person name="Perrone G."/>
            <person name="Piumi F."/>
            <person name="Punt P.J."/>
            <person name="Ram A.F."/>
            <person name="Ramon A."/>
            <person name="Rauscher S."/>
            <person name="Record E."/>
            <person name="Riano-Pachon D.M."/>
            <person name="Robert V."/>
            <person name="Roehrig J."/>
            <person name="Ruller R."/>
            <person name="Salamov A."/>
            <person name="Salih N.S."/>
            <person name="Samson R.A."/>
            <person name="Sandor E."/>
            <person name="Sanguinetti M."/>
            <person name="Schuetze T."/>
            <person name="Sepcic K."/>
            <person name="Shelest E."/>
            <person name="Sherlock G."/>
            <person name="Sophianopoulou V."/>
            <person name="Squina F.M."/>
            <person name="Sun H."/>
            <person name="Susca A."/>
            <person name="Todd R.B."/>
            <person name="Tsang A."/>
            <person name="Unkles S.E."/>
            <person name="van de Wiele N."/>
            <person name="van Rossen-Uffink D."/>
            <person name="Oliveira J.V."/>
            <person name="Vesth T.C."/>
            <person name="Visser J."/>
            <person name="Yu J.-H."/>
            <person name="Zhou M."/>
            <person name="Andersen M.R."/>
            <person name="Archer D.B."/>
            <person name="Baker S.E."/>
            <person name="Benoit I."/>
            <person name="Brakhage A.A."/>
            <person name="Braus G.H."/>
            <person name="Fischer R."/>
            <person name="Frisvad J.C."/>
            <person name="Goldman G.H."/>
            <person name="Houbraken J."/>
            <person name="Oakley B."/>
            <person name="Pocsi I."/>
            <person name="Scazzocchio C."/>
            <person name="Seiboth B."/>
            <person name="vanKuyk P.A."/>
            <person name="Wortman J."/>
            <person name="Dyer P.S."/>
            <person name="Grigoriev I.V."/>
        </authorList>
    </citation>
    <scope>NUCLEOTIDE SEQUENCE [LARGE SCALE GENOMIC DNA]</scope>
    <source>
        <strain evidence="3">CBS 516.65</strain>
    </source>
</reference>
<dbReference type="RefSeq" id="XP_022402043.1">
    <property type="nucleotide sequence ID" value="XM_022541816.1"/>
</dbReference>
<dbReference type="Proteomes" id="UP000184300">
    <property type="component" value="Unassembled WGS sequence"/>
</dbReference>
<accession>A0A1L9VN51</accession>
<sequence length="85" mass="10346">MQVIRIIQSCHRNGRDRSESYNNPPLKPEIKQRKHKKNKPSSQRLFPFGKNKEKELYRRRFCFFCSKDEARPKITKLFSLQNFVF</sequence>
<evidence type="ECO:0000313" key="2">
    <source>
        <dbReference type="EMBL" id="OJJ85345.1"/>
    </source>
</evidence>
<name>A0A1L9VN51_ASPGL</name>
<evidence type="ECO:0000256" key="1">
    <source>
        <dbReference type="SAM" id="MobiDB-lite"/>
    </source>
</evidence>
<gene>
    <name evidence="2" type="ORF">ASPGLDRAFT_1442817</name>
</gene>
<protein>
    <submittedName>
        <fullName evidence="2">Uncharacterized protein</fullName>
    </submittedName>
</protein>
<organism evidence="2 3">
    <name type="scientific">Aspergillus glaucus CBS 516.65</name>
    <dbReference type="NCBI Taxonomy" id="1160497"/>
    <lineage>
        <taxon>Eukaryota</taxon>
        <taxon>Fungi</taxon>
        <taxon>Dikarya</taxon>
        <taxon>Ascomycota</taxon>
        <taxon>Pezizomycotina</taxon>
        <taxon>Eurotiomycetes</taxon>
        <taxon>Eurotiomycetidae</taxon>
        <taxon>Eurotiales</taxon>
        <taxon>Aspergillaceae</taxon>
        <taxon>Aspergillus</taxon>
        <taxon>Aspergillus subgen. Aspergillus</taxon>
    </lineage>
</organism>
<dbReference type="GeneID" id="34458077"/>
<proteinExistence type="predicted"/>